<dbReference type="InterPro" id="IPR031304">
    <property type="entry name" value="SLT_2"/>
</dbReference>
<dbReference type="SUPFAM" id="SSF53955">
    <property type="entry name" value="Lysozyme-like"/>
    <property type="match status" value="1"/>
</dbReference>
<dbReference type="Pfam" id="PF13406">
    <property type="entry name" value="SLT_2"/>
    <property type="match status" value="1"/>
</dbReference>
<evidence type="ECO:0000256" key="1">
    <source>
        <dbReference type="SAM" id="Phobius"/>
    </source>
</evidence>
<sequence>MKGKRERTYTEMPKSSKRKQNRRKTFIILLIPVLVIGYYLISHEEKIEKKYNSYIPKKYMAIYLEAQKVYGVPWYVLAAHHRVETRFSTLKPMVSPAGAEGPMQFMPCTFVGWKHPSCSGLGKGNIPEKEKTDPAVIKKYGGYGIDADGDGKADPFDDKDAIFSAANYLAKNGAADGQIEKAVYSYNHSNKYVSEVMYYVRLYKKEGAQEVNR</sequence>
<dbReference type="InterPro" id="IPR023346">
    <property type="entry name" value="Lysozyme-like_dom_sf"/>
</dbReference>
<evidence type="ECO:0000259" key="2">
    <source>
        <dbReference type="Pfam" id="PF13406"/>
    </source>
</evidence>
<dbReference type="Proteomes" id="UP000391919">
    <property type="component" value="Unassembled WGS sequence"/>
</dbReference>
<keyword evidence="1" id="KW-0472">Membrane</keyword>
<evidence type="ECO:0000313" key="4">
    <source>
        <dbReference type="Proteomes" id="UP000391919"/>
    </source>
</evidence>
<keyword evidence="4" id="KW-1185">Reference proteome</keyword>
<reference evidence="3 4" key="1">
    <citation type="submission" date="2019-09" db="EMBL/GenBank/DDBJ databases">
        <title>Draft genome sequence of Bacillus sp. JC-7.</title>
        <authorList>
            <person name="Tanaka N."/>
            <person name="Shiwa Y."/>
            <person name="Fujita N."/>
            <person name="Tanasupawat S."/>
        </authorList>
    </citation>
    <scope>NUCLEOTIDE SEQUENCE [LARGE SCALE GENOMIC DNA]</scope>
    <source>
        <strain evidence="3 4">JC-7</strain>
    </source>
</reference>
<gene>
    <name evidence="3" type="ORF">BpJC7_15810</name>
</gene>
<feature type="transmembrane region" description="Helical" evidence="1">
    <location>
        <begin position="21"/>
        <end position="41"/>
    </location>
</feature>
<organism evidence="3 4">
    <name type="scientific">Weizmannia acidilactici</name>
    <dbReference type="NCBI Taxonomy" id="2607726"/>
    <lineage>
        <taxon>Bacteria</taxon>
        <taxon>Bacillati</taxon>
        <taxon>Bacillota</taxon>
        <taxon>Bacilli</taxon>
        <taxon>Bacillales</taxon>
        <taxon>Bacillaceae</taxon>
        <taxon>Heyndrickxia</taxon>
    </lineage>
</organism>
<keyword evidence="1" id="KW-0812">Transmembrane</keyword>
<evidence type="ECO:0000313" key="3">
    <source>
        <dbReference type="EMBL" id="GER70278.1"/>
    </source>
</evidence>
<dbReference type="CDD" id="cd13399">
    <property type="entry name" value="Slt35-like"/>
    <property type="match status" value="1"/>
</dbReference>
<proteinExistence type="predicted"/>
<dbReference type="AlphaFoldDB" id="A0A5J4JII9"/>
<keyword evidence="1" id="KW-1133">Transmembrane helix</keyword>
<dbReference type="EMBL" id="BKZQ01000017">
    <property type="protein sequence ID" value="GER70278.1"/>
    <property type="molecule type" value="Genomic_DNA"/>
</dbReference>
<name>A0A5J4JII9_9BACI</name>
<dbReference type="Gene3D" id="1.10.530.10">
    <property type="match status" value="1"/>
</dbReference>
<protein>
    <recommendedName>
        <fullName evidence="2">Transglycosylase SLT domain-containing protein</fullName>
    </recommendedName>
</protein>
<feature type="domain" description="Transglycosylase SLT" evidence="2">
    <location>
        <begin position="139"/>
        <end position="177"/>
    </location>
</feature>
<accession>A0A5J4JII9</accession>
<comment type="caution">
    <text evidence="3">The sequence shown here is derived from an EMBL/GenBank/DDBJ whole genome shotgun (WGS) entry which is preliminary data.</text>
</comment>